<keyword evidence="3 10" id="KW-0949">S-adenosyl-L-methionine</keyword>
<dbReference type="PROSITE" id="PS51192">
    <property type="entry name" value="HELICASE_ATP_BIND_1"/>
    <property type="match status" value="1"/>
</dbReference>
<protein>
    <recommendedName>
        <fullName evidence="19">DEA(D/H)-box RNA helicase family protein</fullName>
    </recommendedName>
</protein>
<evidence type="ECO:0000259" key="14">
    <source>
        <dbReference type="PROSITE" id="PS51194"/>
    </source>
</evidence>
<dbReference type="GO" id="GO:0008173">
    <property type="term" value="F:RNA methyltransferase activity"/>
    <property type="evidence" value="ECO:0007669"/>
    <property type="project" value="InterPro"/>
</dbReference>
<name>A0AAV6IR75_9ERIC</name>
<evidence type="ECO:0000259" key="15">
    <source>
        <dbReference type="PROSITE" id="PS51195"/>
    </source>
</evidence>
<dbReference type="Gene3D" id="3.40.50.150">
    <property type="entry name" value="Vaccinia Virus protein VP39"/>
    <property type="match status" value="1"/>
</dbReference>
<dbReference type="GO" id="GO:0005524">
    <property type="term" value="F:ATP binding"/>
    <property type="evidence" value="ECO:0007669"/>
    <property type="project" value="UniProtKB-KW"/>
</dbReference>
<dbReference type="EMBL" id="JACTNZ010000010">
    <property type="protein sequence ID" value="KAG5529260.1"/>
    <property type="molecule type" value="Genomic_DNA"/>
</dbReference>
<dbReference type="InterPro" id="IPR023269">
    <property type="entry name" value="RCMT_subfamily_9"/>
</dbReference>
<comment type="similarity">
    <text evidence="10">Belongs to the class I-like SAM-binding methyltransferase superfamily. RsmB/NOP family.</text>
</comment>
<evidence type="ECO:0000256" key="9">
    <source>
        <dbReference type="PROSITE-ProRule" id="PRU00552"/>
    </source>
</evidence>
<dbReference type="InterPro" id="IPR049560">
    <property type="entry name" value="MeTrfase_RsmB-F_NOP2_cat"/>
</dbReference>
<dbReference type="InterPro" id="IPR014014">
    <property type="entry name" value="RNA_helicase_DEAD_Q_motif"/>
</dbReference>
<keyword evidence="8 10" id="KW-0694">RNA-binding</keyword>
<evidence type="ECO:0000256" key="4">
    <source>
        <dbReference type="ARBA" id="ARBA00022741"/>
    </source>
</evidence>
<dbReference type="AlphaFoldDB" id="A0AAV6IR75"/>
<dbReference type="PROSITE" id="PS00039">
    <property type="entry name" value="DEAD_ATP_HELICASE"/>
    <property type="match status" value="1"/>
</dbReference>
<dbReference type="GO" id="GO:0003724">
    <property type="term" value="F:RNA helicase activity"/>
    <property type="evidence" value="ECO:0007669"/>
    <property type="project" value="InterPro"/>
</dbReference>
<keyword evidence="6 11" id="KW-0347">Helicase</keyword>
<evidence type="ECO:0000256" key="11">
    <source>
        <dbReference type="RuleBase" id="RU000492"/>
    </source>
</evidence>
<evidence type="ECO:0000256" key="1">
    <source>
        <dbReference type="ARBA" id="ARBA00022603"/>
    </source>
</evidence>
<dbReference type="GO" id="GO:0016787">
    <property type="term" value="F:hydrolase activity"/>
    <property type="evidence" value="ECO:0007669"/>
    <property type="project" value="UniProtKB-KW"/>
</dbReference>
<dbReference type="SMART" id="SM00487">
    <property type="entry name" value="DEXDc"/>
    <property type="match status" value="1"/>
</dbReference>
<dbReference type="PROSITE" id="PS51194">
    <property type="entry name" value="HELICASE_CTER"/>
    <property type="match status" value="1"/>
</dbReference>
<keyword evidence="2 10" id="KW-0808">Transferase</keyword>
<evidence type="ECO:0000259" key="13">
    <source>
        <dbReference type="PROSITE" id="PS51192"/>
    </source>
</evidence>
<comment type="similarity">
    <text evidence="11">Belongs to the DEAD box helicase family.</text>
</comment>
<dbReference type="PROSITE" id="PS51686">
    <property type="entry name" value="SAM_MT_RSMB_NOP"/>
    <property type="match status" value="1"/>
</dbReference>
<evidence type="ECO:0000313" key="17">
    <source>
        <dbReference type="EMBL" id="KAG5529260.1"/>
    </source>
</evidence>
<dbReference type="InterPro" id="IPR023267">
    <property type="entry name" value="RCMT"/>
</dbReference>
<feature type="active site" description="Nucleophile" evidence="10">
    <location>
        <position position="643"/>
    </location>
</feature>
<gene>
    <name evidence="17" type="ORF">RHGRI_029827</name>
</gene>
<dbReference type="PANTHER" id="PTHR47959:SF24">
    <property type="entry name" value="ATP-DEPENDENT RNA HELICASE"/>
    <property type="match status" value="1"/>
</dbReference>
<evidence type="ECO:0000259" key="16">
    <source>
        <dbReference type="PROSITE" id="PS51686"/>
    </source>
</evidence>
<feature type="domain" description="Helicase C-terminal" evidence="14">
    <location>
        <begin position="244"/>
        <end position="397"/>
    </location>
</feature>
<dbReference type="CDD" id="cd18787">
    <property type="entry name" value="SF2_C_DEAD"/>
    <property type="match status" value="1"/>
</dbReference>
<dbReference type="Pfam" id="PF00270">
    <property type="entry name" value="DEAD"/>
    <property type="match status" value="1"/>
</dbReference>
<dbReference type="InterPro" id="IPR014001">
    <property type="entry name" value="Helicase_ATP-bd"/>
</dbReference>
<evidence type="ECO:0000256" key="8">
    <source>
        <dbReference type="ARBA" id="ARBA00022884"/>
    </source>
</evidence>
<accession>A0AAV6IR75</accession>
<evidence type="ECO:0008006" key="19">
    <source>
        <dbReference type="Google" id="ProtNLM"/>
    </source>
</evidence>
<dbReference type="Pfam" id="PF01189">
    <property type="entry name" value="Methyltr_RsmB-F"/>
    <property type="match status" value="1"/>
</dbReference>
<dbReference type="GO" id="GO:0003723">
    <property type="term" value="F:RNA binding"/>
    <property type="evidence" value="ECO:0007669"/>
    <property type="project" value="UniProtKB-UniRule"/>
</dbReference>
<dbReference type="SUPFAM" id="SSF53335">
    <property type="entry name" value="S-adenosyl-L-methionine-dependent methyltransferases"/>
    <property type="match status" value="1"/>
</dbReference>
<dbReference type="GO" id="GO:0001510">
    <property type="term" value="P:RNA methylation"/>
    <property type="evidence" value="ECO:0007669"/>
    <property type="project" value="InterPro"/>
</dbReference>
<keyword evidence="4 11" id="KW-0547">Nucleotide-binding</keyword>
<dbReference type="InterPro" id="IPR001650">
    <property type="entry name" value="Helicase_C-like"/>
</dbReference>
<dbReference type="InterPro" id="IPR029063">
    <property type="entry name" value="SAM-dependent_MTases_sf"/>
</dbReference>
<evidence type="ECO:0000256" key="10">
    <source>
        <dbReference type="PROSITE-ProRule" id="PRU01023"/>
    </source>
</evidence>
<feature type="short sequence motif" description="Q motif" evidence="9">
    <location>
        <begin position="61"/>
        <end position="89"/>
    </location>
</feature>
<dbReference type="PRINTS" id="PR02010">
    <property type="entry name" value="RCMT9"/>
</dbReference>
<feature type="compositionally biased region" description="Low complexity" evidence="12">
    <location>
        <begin position="26"/>
        <end position="37"/>
    </location>
</feature>
<keyword evidence="7 11" id="KW-0067">ATP-binding</keyword>
<sequence length="708" mass="79185">MEEKTLVDKSFCLFSCKKITPKHPPKTLTTTTAQNPNLNPPSPSEPSIVRETNATRNPNLTSFLDLGLAEWAAQICKELGMKKPTPVQCRCIPRILAGHNVLGVAQTGSGKTVAFALPILHRLTVDPYEVFTLVVTPTRELAYQLAKQFRALGSCLNLRCAVVVGGMDIINQTQTLMGRPHVVITTPGRIKVLIKQSLDIAAFLVLDEADRVLDVGFEEELRVVFQCLPKNRQTLLFSATMTSDLQTLLELPAHKAYIYEAYGGFKTVESLKEQCCHHISLMLEELELDAAALHSLKPQFLRLAALSRFKSEQIPLLVATDVASRGLDIPTVDLVINYDIPRCPKDYVHRVGRTARAGRRGLAVSIVTPEDRLLLHEIEAIVGKKMDELECKENEVLEDITKVFKARRVANMKMLDDGFEERAKVRQEQKLKKMSAKLCMILDLLGSSGSATGIDVARHRLAACRTMVLKYSLGDRCRLFVADGTLFSLLPIRVFSGEYPLDEMVNLYKEWTSRRPWKDKKKAAKARVTVASQLASSTQDPELIYYGKNSGVVGLTRSEIYQTFCGNDVLRCGYDKVLVDAECTHDGSIKHIQKFEYWGWKTLQRRVLNVERTDNLTVLQVLQLLTNGFRLLKIGGSLVYSTCSLTVAQNEDVVEQFLLQNASAELLEIDAAKNWPCRSGRIPKTLRFDPMTSRTSGLFVAKFTKLAI</sequence>
<comment type="caution">
    <text evidence="10">Lacks conserved residue(s) required for the propagation of feature annotation.</text>
</comment>
<dbReference type="PRINTS" id="PR02008">
    <property type="entry name" value="RCMTFAMILY"/>
</dbReference>
<feature type="domain" description="DEAD-box RNA helicase Q" evidence="15">
    <location>
        <begin position="61"/>
        <end position="89"/>
    </location>
</feature>
<dbReference type="InterPro" id="IPR027417">
    <property type="entry name" value="P-loop_NTPase"/>
</dbReference>
<feature type="binding site" evidence="10">
    <location>
        <position position="580"/>
    </location>
    <ligand>
        <name>S-adenosyl-L-methionine</name>
        <dbReference type="ChEBI" id="CHEBI:59789"/>
    </ligand>
</feature>
<dbReference type="Proteomes" id="UP000823749">
    <property type="component" value="Chromosome 10"/>
</dbReference>
<dbReference type="Pfam" id="PF00271">
    <property type="entry name" value="Helicase_C"/>
    <property type="match status" value="1"/>
</dbReference>
<feature type="domain" description="Helicase ATP-binding" evidence="13">
    <location>
        <begin position="92"/>
        <end position="259"/>
    </location>
</feature>
<dbReference type="SMART" id="SM00490">
    <property type="entry name" value="HELICc"/>
    <property type="match status" value="1"/>
</dbReference>
<feature type="domain" description="SAM-dependent MTase RsmB/NOP-type" evidence="16">
    <location>
        <begin position="574"/>
        <end position="706"/>
    </location>
</feature>
<dbReference type="PROSITE" id="PS51195">
    <property type="entry name" value="Q_MOTIF"/>
    <property type="match status" value="1"/>
</dbReference>
<reference evidence="17" key="1">
    <citation type="submission" date="2020-08" db="EMBL/GenBank/DDBJ databases">
        <title>Plant Genome Project.</title>
        <authorList>
            <person name="Zhang R.-G."/>
        </authorList>
    </citation>
    <scope>NUCLEOTIDE SEQUENCE</scope>
    <source>
        <strain evidence="17">WSP0</strain>
        <tissue evidence="17">Leaf</tissue>
    </source>
</reference>
<evidence type="ECO:0000256" key="12">
    <source>
        <dbReference type="SAM" id="MobiDB-lite"/>
    </source>
</evidence>
<organism evidence="17 18">
    <name type="scientific">Rhododendron griersonianum</name>
    <dbReference type="NCBI Taxonomy" id="479676"/>
    <lineage>
        <taxon>Eukaryota</taxon>
        <taxon>Viridiplantae</taxon>
        <taxon>Streptophyta</taxon>
        <taxon>Embryophyta</taxon>
        <taxon>Tracheophyta</taxon>
        <taxon>Spermatophyta</taxon>
        <taxon>Magnoliopsida</taxon>
        <taxon>eudicotyledons</taxon>
        <taxon>Gunneridae</taxon>
        <taxon>Pentapetalae</taxon>
        <taxon>asterids</taxon>
        <taxon>Ericales</taxon>
        <taxon>Ericaceae</taxon>
        <taxon>Ericoideae</taxon>
        <taxon>Rhodoreae</taxon>
        <taxon>Rhododendron</taxon>
    </lineage>
</organism>
<evidence type="ECO:0000256" key="3">
    <source>
        <dbReference type="ARBA" id="ARBA00022691"/>
    </source>
</evidence>
<keyword evidence="5 11" id="KW-0378">Hydrolase</keyword>
<evidence type="ECO:0000256" key="7">
    <source>
        <dbReference type="ARBA" id="ARBA00022840"/>
    </source>
</evidence>
<evidence type="ECO:0000256" key="6">
    <source>
        <dbReference type="ARBA" id="ARBA00022806"/>
    </source>
</evidence>
<evidence type="ECO:0000256" key="5">
    <source>
        <dbReference type="ARBA" id="ARBA00022801"/>
    </source>
</evidence>
<feature type="region of interest" description="Disordered" evidence="12">
    <location>
        <begin position="24"/>
        <end position="50"/>
    </location>
</feature>
<keyword evidence="1 10" id="KW-0489">Methyltransferase</keyword>
<dbReference type="CDD" id="cd17955">
    <property type="entry name" value="DEADc_DDX49"/>
    <property type="match status" value="1"/>
</dbReference>
<dbReference type="SUPFAM" id="SSF52540">
    <property type="entry name" value="P-loop containing nucleoside triphosphate hydrolases"/>
    <property type="match status" value="2"/>
</dbReference>
<dbReference type="InterPro" id="IPR001678">
    <property type="entry name" value="MeTrfase_RsmB-F_NOP2_dom"/>
</dbReference>
<evidence type="ECO:0000313" key="18">
    <source>
        <dbReference type="Proteomes" id="UP000823749"/>
    </source>
</evidence>
<dbReference type="GO" id="GO:0005829">
    <property type="term" value="C:cytosol"/>
    <property type="evidence" value="ECO:0007669"/>
    <property type="project" value="TreeGrafter"/>
</dbReference>
<dbReference type="InterPro" id="IPR011545">
    <property type="entry name" value="DEAD/DEAH_box_helicase_dom"/>
</dbReference>
<evidence type="ECO:0000256" key="2">
    <source>
        <dbReference type="ARBA" id="ARBA00022679"/>
    </source>
</evidence>
<dbReference type="InterPro" id="IPR000629">
    <property type="entry name" value="RNA-helicase_DEAD-box_CS"/>
</dbReference>
<proteinExistence type="inferred from homology"/>
<keyword evidence="18" id="KW-1185">Reference proteome</keyword>
<comment type="caution">
    <text evidence="17">The sequence shown here is derived from an EMBL/GenBank/DDBJ whole genome shotgun (WGS) entry which is preliminary data.</text>
</comment>
<dbReference type="PANTHER" id="PTHR47959">
    <property type="entry name" value="ATP-DEPENDENT RNA HELICASE RHLE-RELATED"/>
    <property type="match status" value="1"/>
</dbReference>
<dbReference type="InterPro" id="IPR050079">
    <property type="entry name" value="DEAD_box_RNA_helicase"/>
</dbReference>
<dbReference type="Gene3D" id="3.40.50.300">
    <property type="entry name" value="P-loop containing nucleotide triphosphate hydrolases"/>
    <property type="match status" value="2"/>
</dbReference>